<organism evidence="2 3">
    <name type="scientific">Kalanchoe fedtschenkoi</name>
    <name type="common">Lavender scallops</name>
    <name type="synonym">South American air plant</name>
    <dbReference type="NCBI Taxonomy" id="63787"/>
    <lineage>
        <taxon>Eukaryota</taxon>
        <taxon>Viridiplantae</taxon>
        <taxon>Streptophyta</taxon>
        <taxon>Embryophyta</taxon>
        <taxon>Tracheophyta</taxon>
        <taxon>Spermatophyta</taxon>
        <taxon>Magnoliopsida</taxon>
        <taxon>eudicotyledons</taxon>
        <taxon>Gunneridae</taxon>
        <taxon>Pentapetalae</taxon>
        <taxon>Saxifragales</taxon>
        <taxon>Crassulaceae</taxon>
        <taxon>Kalanchoe</taxon>
    </lineage>
</organism>
<dbReference type="Gramene" id="Kaladp0032s0013.1.v1.1">
    <property type="protein sequence ID" value="Kaladp0032s0013.1.v1.1"/>
    <property type="gene ID" value="Kaladp0032s0013.v1.1"/>
</dbReference>
<dbReference type="OMA" id="QIFAMAA"/>
<dbReference type="Proteomes" id="UP000594263">
    <property type="component" value="Unplaced"/>
</dbReference>
<reference evidence="2" key="1">
    <citation type="submission" date="2021-01" db="UniProtKB">
        <authorList>
            <consortium name="EnsemblPlants"/>
        </authorList>
    </citation>
    <scope>IDENTIFICATION</scope>
</reference>
<evidence type="ECO:0000313" key="2">
    <source>
        <dbReference type="EnsemblPlants" id="Kaladp0032s0013.1.v1.1"/>
    </source>
</evidence>
<name>A0A7N0TBD8_KALFE</name>
<dbReference type="SUPFAM" id="SSF51735">
    <property type="entry name" value="NAD(P)-binding Rossmann-fold domains"/>
    <property type="match status" value="1"/>
</dbReference>
<sequence>MFSKDNLIEDESVITSSQSLITMHWPSDYETQVHPGTFFSSEYERSKLLADNIAQQAASEGFPIITVYPGVIYGPGKVTAGNIVLRLISERFNGRLPGYAGSGYDRHSFSHVDDVVQGHIAALNKGRPGERYLITGENASFKQVFDIAAVITKTKRPLFHIPLWLIEAYGWISILVSRITGKLPLISPPAVEVLRHQWAYSCDKAKVELGYTPRSLKDGLSEVMPWLKNQGYISF</sequence>
<dbReference type="InterPro" id="IPR001509">
    <property type="entry name" value="Epimerase_deHydtase"/>
</dbReference>
<dbReference type="GO" id="GO:0004029">
    <property type="term" value="F:aldehyde dehydrogenase (NAD+) activity"/>
    <property type="evidence" value="ECO:0007669"/>
    <property type="project" value="TreeGrafter"/>
</dbReference>
<dbReference type="PANTHER" id="PTHR48079:SF6">
    <property type="entry name" value="NAD(P)-BINDING DOMAIN-CONTAINING PROTEIN-RELATED"/>
    <property type="match status" value="1"/>
</dbReference>
<dbReference type="InterPro" id="IPR051783">
    <property type="entry name" value="NAD(P)-dependent_oxidoreduct"/>
</dbReference>
<keyword evidence="3" id="KW-1185">Reference proteome</keyword>
<protein>
    <recommendedName>
        <fullName evidence="1">NAD-dependent epimerase/dehydratase domain-containing protein</fullName>
    </recommendedName>
</protein>
<evidence type="ECO:0000259" key="1">
    <source>
        <dbReference type="Pfam" id="PF01370"/>
    </source>
</evidence>
<dbReference type="PANTHER" id="PTHR48079">
    <property type="entry name" value="PROTEIN YEEZ"/>
    <property type="match status" value="1"/>
</dbReference>
<feature type="domain" description="NAD-dependent epimerase/dehydratase" evidence="1">
    <location>
        <begin position="40"/>
        <end position="134"/>
    </location>
</feature>
<dbReference type="EnsemblPlants" id="Kaladp0032s0013.1.v1.1">
    <property type="protein sequence ID" value="Kaladp0032s0013.1.v1.1"/>
    <property type="gene ID" value="Kaladp0032s0013.v1.1"/>
</dbReference>
<dbReference type="GO" id="GO:0005737">
    <property type="term" value="C:cytoplasm"/>
    <property type="evidence" value="ECO:0007669"/>
    <property type="project" value="TreeGrafter"/>
</dbReference>
<dbReference type="Gene3D" id="3.40.50.720">
    <property type="entry name" value="NAD(P)-binding Rossmann-like Domain"/>
    <property type="match status" value="1"/>
</dbReference>
<evidence type="ECO:0000313" key="3">
    <source>
        <dbReference type="Proteomes" id="UP000594263"/>
    </source>
</evidence>
<dbReference type="InterPro" id="IPR036291">
    <property type="entry name" value="NAD(P)-bd_dom_sf"/>
</dbReference>
<proteinExistence type="predicted"/>
<dbReference type="AlphaFoldDB" id="A0A7N0TBD8"/>
<accession>A0A7N0TBD8</accession>
<dbReference type="Pfam" id="PF01370">
    <property type="entry name" value="Epimerase"/>
    <property type="match status" value="1"/>
</dbReference>